<accession>A0A5J4UKN9</accession>
<dbReference type="Proteomes" id="UP000324800">
    <property type="component" value="Unassembled WGS sequence"/>
</dbReference>
<dbReference type="AlphaFoldDB" id="A0A5J4UKN9"/>
<sequence>MLKKTSVEIAADLIPCETCRKQIPFSQYQEHYNSHLAPRRGRPERAQHIQLPAPKQDRKSQIIPPPFPKQQLQILTQQTITQSKSMVLGPKPKEVQPQIPKQRITFKAVLNIAFVGDRTGQSMQMENINQKMTYVDVANYILQQLDAEFIKMSFVAENGNAIQLYMNRQGIKEGNGQERVELLTGFFSTQLSCKVNKCIPRGQILVYLDEDMTKYVGIPFQVEDKIVELKRKISQKLSIPVEKQRMELKLGYKKVVLQNNSLLRDKQISQDSEIFLLTEPRDIQIRMPNSQTVKLSVQNDEKVGDVSIRACREAKINPDGLFLYKDKIKLDENLIMGDLEWDRWHDDFTIEKKMIFVIVKTPEEEKS</sequence>
<dbReference type="PROSITE" id="PS50053">
    <property type="entry name" value="UBIQUITIN_2"/>
    <property type="match status" value="1"/>
</dbReference>
<feature type="non-terminal residue" evidence="2">
    <location>
        <position position="367"/>
    </location>
</feature>
<gene>
    <name evidence="2" type="ORF">EZS28_034148</name>
</gene>
<evidence type="ECO:0000259" key="1">
    <source>
        <dbReference type="PROSITE" id="PS50053"/>
    </source>
</evidence>
<comment type="caution">
    <text evidence="2">The sequence shown here is derived from an EMBL/GenBank/DDBJ whole genome shotgun (WGS) entry which is preliminary data.</text>
</comment>
<protein>
    <recommendedName>
        <fullName evidence="1">Ubiquitin-like domain-containing protein</fullName>
    </recommendedName>
</protein>
<organism evidence="2 3">
    <name type="scientific">Streblomastix strix</name>
    <dbReference type="NCBI Taxonomy" id="222440"/>
    <lineage>
        <taxon>Eukaryota</taxon>
        <taxon>Metamonada</taxon>
        <taxon>Preaxostyla</taxon>
        <taxon>Oxymonadida</taxon>
        <taxon>Streblomastigidae</taxon>
        <taxon>Streblomastix</taxon>
    </lineage>
</organism>
<dbReference type="Gene3D" id="3.10.20.90">
    <property type="entry name" value="Phosphatidylinositol 3-kinase Catalytic Subunit, Chain A, domain 1"/>
    <property type="match status" value="1"/>
</dbReference>
<feature type="domain" description="Ubiquitin-like" evidence="1">
    <location>
        <begin position="202"/>
        <end position="279"/>
    </location>
</feature>
<dbReference type="SUPFAM" id="SSF54236">
    <property type="entry name" value="Ubiquitin-like"/>
    <property type="match status" value="1"/>
</dbReference>
<dbReference type="CDD" id="cd17039">
    <property type="entry name" value="Ubl_ubiquitin_like"/>
    <property type="match status" value="1"/>
</dbReference>
<dbReference type="InterPro" id="IPR000626">
    <property type="entry name" value="Ubiquitin-like_dom"/>
</dbReference>
<name>A0A5J4UKN9_9EUKA</name>
<reference evidence="2 3" key="1">
    <citation type="submission" date="2019-03" db="EMBL/GenBank/DDBJ databases">
        <title>Single cell metagenomics reveals metabolic interactions within the superorganism composed of flagellate Streblomastix strix and complex community of Bacteroidetes bacteria on its surface.</title>
        <authorList>
            <person name="Treitli S.C."/>
            <person name="Kolisko M."/>
            <person name="Husnik F."/>
            <person name="Keeling P."/>
            <person name="Hampl V."/>
        </authorList>
    </citation>
    <scope>NUCLEOTIDE SEQUENCE [LARGE SCALE GENOMIC DNA]</scope>
    <source>
        <strain evidence="2">ST1C</strain>
    </source>
</reference>
<dbReference type="OrthoDB" id="267397at2759"/>
<evidence type="ECO:0000313" key="3">
    <source>
        <dbReference type="Proteomes" id="UP000324800"/>
    </source>
</evidence>
<dbReference type="EMBL" id="SNRW01015502">
    <property type="protein sequence ID" value="KAA6370325.1"/>
    <property type="molecule type" value="Genomic_DNA"/>
</dbReference>
<proteinExistence type="predicted"/>
<evidence type="ECO:0000313" key="2">
    <source>
        <dbReference type="EMBL" id="KAA6370325.1"/>
    </source>
</evidence>
<dbReference type="InterPro" id="IPR029071">
    <property type="entry name" value="Ubiquitin-like_domsf"/>
</dbReference>